<dbReference type="AlphaFoldDB" id="A0A0C3LKB2"/>
<keyword evidence="2" id="KW-1185">Reference proteome</keyword>
<proteinExistence type="predicted"/>
<dbReference type="HOGENOM" id="CLU_2656252_0_0_1"/>
<organism evidence="1 2">
    <name type="scientific">Tulasnella calospora MUT 4182</name>
    <dbReference type="NCBI Taxonomy" id="1051891"/>
    <lineage>
        <taxon>Eukaryota</taxon>
        <taxon>Fungi</taxon>
        <taxon>Dikarya</taxon>
        <taxon>Basidiomycota</taxon>
        <taxon>Agaricomycotina</taxon>
        <taxon>Agaricomycetes</taxon>
        <taxon>Cantharellales</taxon>
        <taxon>Tulasnellaceae</taxon>
        <taxon>Tulasnella</taxon>
    </lineage>
</organism>
<sequence>MKAPLSPFPRPGQVASLTCPISLHRQLPQIPPTSLTRPDMDRFFTHSTRRRRHLTTRTLRFLRVEWQGLCPSESVA</sequence>
<accession>A0A0C3LKB2</accession>
<reference evidence="2" key="2">
    <citation type="submission" date="2015-01" db="EMBL/GenBank/DDBJ databases">
        <title>Evolutionary Origins and Diversification of the Mycorrhizal Mutualists.</title>
        <authorList>
            <consortium name="DOE Joint Genome Institute"/>
            <consortium name="Mycorrhizal Genomics Consortium"/>
            <person name="Kohler A."/>
            <person name="Kuo A."/>
            <person name="Nagy L.G."/>
            <person name="Floudas D."/>
            <person name="Copeland A."/>
            <person name="Barry K.W."/>
            <person name="Cichocki N."/>
            <person name="Veneault-Fourrey C."/>
            <person name="LaButti K."/>
            <person name="Lindquist E.A."/>
            <person name="Lipzen A."/>
            <person name="Lundell T."/>
            <person name="Morin E."/>
            <person name="Murat C."/>
            <person name="Riley R."/>
            <person name="Ohm R."/>
            <person name="Sun H."/>
            <person name="Tunlid A."/>
            <person name="Henrissat B."/>
            <person name="Grigoriev I.V."/>
            <person name="Hibbett D.S."/>
            <person name="Martin F."/>
        </authorList>
    </citation>
    <scope>NUCLEOTIDE SEQUENCE [LARGE SCALE GENOMIC DNA]</scope>
    <source>
        <strain evidence="2">MUT 4182</strain>
    </source>
</reference>
<gene>
    <name evidence="1" type="ORF">M407DRAFT_87884</name>
</gene>
<reference evidence="1 2" key="1">
    <citation type="submission" date="2014-04" db="EMBL/GenBank/DDBJ databases">
        <authorList>
            <consortium name="DOE Joint Genome Institute"/>
            <person name="Kuo A."/>
            <person name="Girlanda M."/>
            <person name="Perotto S."/>
            <person name="Kohler A."/>
            <person name="Nagy L.G."/>
            <person name="Floudas D."/>
            <person name="Copeland A."/>
            <person name="Barry K.W."/>
            <person name="Cichocki N."/>
            <person name="Veneault-Fourrey C."/>
            <person name="LaButti K."/>
            <person name="Lindquist E.A."/>
            <person name="Lipzen A."/>
            <person name="Lundell T."/>
            <person name="Morin E."/>
            <person name="Murat C."/>
            <person name="Sun H."/>
            <person name="Tunlid A."/>
            <person name="Henrissat B."/>
            <person name="Grigoriev I.V."/>
            <person name="Hibbett D.S."/>
            <person name="Martin F."/>
            <person name="Nordberg H.P."/>
            <person name="Cantor M.N."/>
            <person name="Hua S.X."/>
        </authorList>
    </citation>
    <scope>NUCLEOTIDE SEQUENCE [LARGE SCALE GENOMIC DNA]</scope>
    <source>
        <strain evidence="1 2">MUT 4182</strain>
    </source>
</reference>
<protein>
    <submittedName>
        <fullName evidence="1">Uncharacterized protein</fullName>
    </submittedName>
</protein>
<dbReference type="EMBL" id="KN822942">
    <property type="protein sequence ID" value="KIO34538.1"/>
    <property type="molecule type" value="Genomic_DNA"/>
</dbReference>
<name>A0A0C3LKB2_9AGAM</name>
<dbReference type="Proteomes" id="UP000054248">
    <property type="component" value="Unassembled WGS sequence"/>
</dbReference>
<evidence type="ECO:0000313" key="2">
    <source>
        <dbReference type="Proteomes" id="UP000054248"/>
    </source>
</evidence>
<evidence type="ECO:0000313" key="1">
    <source>
        <dbReference type="EMBL" id="KIO34538.1"/>
    </source>
</evidence>